<comment type="caution">
    <text evidence="1">The sequence shown here is derived from an EMBL/GenBank/DDBJ whole genome shotgun (WGS) entry which is preliminary data.</text>
</comment>
<dbReference type="EMBL" id="LXXM01000178">
    <property type="protein sequence ID" value="PZS91287.1"/>
    <property type="molecule type" value="Genomic_DNA"/>
</dbReference>
<organism evidence="1 2">
    <name type="scientific">Stenotrophomonas maltophilia</name>
    <name type="common">Pseudomonas maltophilia</name>
    <name type="synonym">Xanthomonas maltophilia</name>
    <dbReference type="NCBI Taxonomy" id="40324"/>
    <lineage>
        <taxon>Bacteria</taxon>
        <taxon>Pseudomonadati</taxon>
        <taxon>Pseudomonadota</taxon>
        <taxon>Gammaproteobacteria</taxon>
        <taxon>Lysobacterales</taxon>
        <taxon>Lysobacteraceae</taxon>
        <taxon>Stenotrophomonas</taxon>
        <taxon>Stenotrophomonas maltophilia group</taxon>
    </lineage>
</organism>
<evidence type="ECO:0000313" key="1">
    <source>
        <dbReference type="EMBL" id="PZS91287.1"/>
    </source>
</evidence>
<name>A0A2W6I6G9_STEMA</name>
<dbReference type="Proteomes" id="UP000249614">
    <property type="component" value="Unassembled WGS sequence"/>
</dbReference>
<reference evidence="1 2" key="1">
    <citation type="submission" date="2016-05" db="EMBL/GenBank/DDBJ databases">
        <authorList>
            <person name="Lavstsen T."/>
            <person name="Jespersen J.S."/>
        </authorList>
    </citation>
    <scope>NUCLEOTIDE SEQUENCE [LARGE SCALE GENOMIC DNA]</scope>
    <source>
        <strain evidence="1 2">SM-5815</strain>
    </source>
</reference>
<accession>A0A2W6I6G9</accession>
<sequence>MTATTTAAGDGGGSRRFVPPPRAAVDLQVFEHPLFAGLQDFRDLLDDAAWPSIAALDARLAFPGKRLVEQDAALLADGLHYEARIAQGHIATRAGNWHDLFNALVWACHPQLKQALNAQQCLHIDAMPPGQRNRAQAALTQFDETGVIVRVRDEAVLAAWDEHAWPTLFEPTRWRSGAVAIATVFGHALMEQALLPGRLLVGKCVVVQGDDDDACSAEVAAAIREGRALTDPLQLRPLPLAGIPGWHERQDAAFYANADYFRPLRAGRQYPPPLPDGRVDCQSTALRSDVMNA</sequence>
<dbReference type="AlphaFoldDB" id="A0A2W6I6G9"/>
<gene>
    <name evidence="1" type="ORF">A7X83_09000</name>
</gene>
<proteinExistence type="predicted"/>
<evidence type="ECO:0008006" key="3">
    <source>
        <dbReference type="Google" id="ProtNLM"/>
    </source>
</evidence>
<protein>
    <recommendedName>
        <fullName evidence="3">DUF3025 domain-containing protein</fullName>
    </recommendedName>
</protein>
<dbReference type="Pfam" id="PF11227">
    <property type="entry name" value="DUF3025"/>
    <property type="match status" value="1"/>
</dbReference>
<dbReference type="RefSeq" id="WP_111112468.1">
    <property type="nucleotide sequence ID" value="NZ_LXXM01000178.1"/>
</dbReference>
<dbReference type="InterPro" id="IPR021390">
    <property type="entry name" value="DUF3025"/>
</dbReference>
<evidence type="ECO:0000313" key="2">
    <source>
        <dbReference type="Proteomes" id="UP000249614"/>
    </source>
</evidence>